<accession>A0A9N9GHC1</accession>
<comment type="caution">
    <text evidence="1">The sequence shown here is derived from an EMBL/GenBank/DDBJ whole genome shotgun (WGS) entry which is preliminary data.</text>
</comment>
<reference evidence="1" key="1">
    <citation type="submission" date="2021-06" db="EMBL/GenBank/DDBJ databases">
        <authorList>
            <person name="Kallberg Y."/>
            <person name="Tangrot J."/>
            <person name="Rosling A."/>
        </authorList>
    </citation>
    <scope>NUCLEOTIDE SEQUENCE</scope>
    <source>
        <strain evidence="1">87-6 pot B 2015</strain>
    </source>
</reference>
<dbReference type="Proteomes" id="UP000789375">
    <property type="component" value="Unassembled WGS sequence"/>
</dbReference>
<sequence length="52" mass="5785">ELSATPSRGTFPSPLTVRNLCSALKLQIKTQTQRADRVVDLRGKLTHEYSSL</sequence>
<evidence type="ECO:0000313" key="1">
    <source>
        <dbReference type="EMBL" id="CAG8610418.1"/>
    </source>
</evidence>
<protein>
    <submittedName>
        <fullName evidence="1">14846_t:CDS:1</fullName>
    </submittedName>
</protein>
<proteinExistence type="predicted"/>
<gene>
    <name evidence="1" type="ORF">FMOSSE_LOCUS9427</name>
</gene>
<keyword evidence="2" id="KW-1185">Reference proteome</keyword>
<dbReference type="AlphaFoldDB" id="A0A9N9GHC1"/>
<name>A0A9N9GHC1_FUNMO</name>
<dbReference type="EMBL" id="CAJVPP010002749">
    <property type="protein sequence ID" value="CAG8610418.1"/>
    <property type="molecule type" value="Genomic_DNA"/>
</dbReference>
<organism evidence="1 2">
    <name type="scientific">Funneliformis mosseae</name>
    <name type="common">Endomycorrhizal fungus</name>
    <name type="synonym">Glomus mosseae</name>
    <dbReference type="NCBI Taxonomy" id="27381"/>
    <lineage>
        <taxon>Eukaryota</taxon>
        <taxon>Fungi</taxon>
        <taxon>Fungi incertae sedis</taxon>
        <taxon>Mucoromycota</taxon>
        <taxon>Glomeromycotina</taxon>
        <taxon>Glomeromycetes</taxon>
        <taxon>Glomerales</taxon>
        <taxon>Glomeraceae</taxon>
        <taxon>Funneliformis</taxon>
    </lineage>
</organism>
<feature type="non-terminal residue" evidence="1">
    <location>
        <position position="1"/>
    </location>
</feature>
<evidence type="ECO:0000313" key="2">
    <source>
        <dbReference type="Proteomes" id="UP000789375"/>
    </source>
</evidence>